<proteinExistence type="predicted"/>
<protein>
    <submittedName>
        <fullName evidence="2">Sel1 repeat family protein</fullName>
    </submittedName>
</protein>
<feature type="transmembrane region" description="Helical" evidence="1">
    <location>
        <begin position="69"/>
        <end position="93"/>
    </location>
</feature>
<evidence type="ECO:0000256" key="1">
    <source>
        <dbReference type="SAM" id="Phobius"/>
    </source>
</evidence>
<dbReference type="InterPro" id="IPR050767">
    <property type="entry name" value="Sel1_AlgK"/>
</dbReference>
<gene>
    <name evidence="2" type="ORF">L2737_16265</name>
</gene>
<dbReference type="PANTHER" id="PTHR11102:SF160">
    <property type="entry name" value="ERAD-ASSOCIATED E3 UBIQUITIN-PROTEIN LIGASE COMPONENT HRD3"/>
    <property type="match status" value="1"/>
</dbReference>
<dbReference type="InterPro" id="IPR006597">
    <property type="entry name" value="Sel1-like"/>
</dbReference>
<keyword evidence="1" id="KW-1133">Transmembrane helix</keyword>
<dbReference type="EMBL" id="JAKIKU010000009">
    <property type="protein sequence ID" value="MCL1046863.1"/>
    <property type="molecule type" value="Genomic_DNA"/>
</dbReference>
<dbReference type="PANTHER" id="PTHR11102">
    <property type="entry name" value="SEL-1-LIKE PROTEIN"/>
    <property type="match status" value="1"/>
</dbReference>
<accession>A0ABT0KSM5</accession>
<sequence length="448" mass="50417">MIRNKPSEPTDNWVGRSISPRFNDELNLWFSTIPVLCGIIQCLFFCFYFLYFAGLVFVGGGSSKGGGPFGILLVLLSLAVSLALLAAFAMGLLYGLGSVVLIFEYSPWPVFAWLALILMGSVFKNIAKVKEIGDDEKQYALPQTYFWGMGITAMLIVGLANYDASIANAEIQSADKFLIPFAVFACFISLFHCIVKPAVTSIIIVYIFFFVKTDAAKYSIENKPSASPKRALLYTAIGMFIILLVAFFISEKNTGANHDQLVNSPVTKNKTESISKAINNTSTTKKVTRATTSNKPYVQKVPKIDWDRVYMIPGEHFSYKKLNIGLPYQQLIKAARKGDKEAKIQVALLYMHGVGVTRDFDKAEYWFQQSARDNHPQGQKMLAYTYYGSQNQKAFRYFKKSALQGDMEAQYWTSRLYYRGEGVNMSKSKAEYWNKKAVAQDMQSIWTK</sequence>
<name>A0ABT0KSM5_9GAMM</name>
<dbReference type="InterPro" id="IPR011990">
    <property type="entry name" value="TPR-like_helical_dom_sf"/>
</dbReference>
<feature type="transmembrane region" description="Helical" evidence="1">
    <location>
        <begin position="105"/>
        <end position="123"/>
    </location>
</feature>
<keyword evidence="3" id="KW-1185">Reference proteome</keyword>
<keyword evidence="1" id="KW-0812">Transmembrane</keyword>
<dbReference type="Proteomes" id="UP001202134">
    <property type="component" value="Unassembled WGS sequence"/>
</dbReference>
<organism evidence="2 3">
    <name type="scientific">Shewanella electrodiphila</name>
    <dbReference type="NCBI Taxonomy" id="934143"/>
    <lineage>
        <taxon>Bacteria</taxon>
        <taxon>Pseudomonadati</taxon>
        <taxon>Pseudomonadota</taxon>
        <taxon>Gammaproteobacteria</taxon>
        <taxon>Alteromonadales</taxon>
        <taxon>Shewanellaceae</taxon>
        <taxon>Shewanella</taxon>
    </lineage>
</organism>
<evidence type="ECO:0000313" key="3">
    <source>
        <dbReference type="Proteomes" id="UP001202134"/>
    </source>
</evidence>
<feature type="transmembrane region" description="Helical" evidence="1">
    <location>
        <begin position="28"/>
        <end position="57"/>
    </location>
</feature>
<dbReference type="Gene3D" id="1.25.40.10">
    <property type="entry name" value="Tetratricopeptide repeat domain"/>
    <property type="match status" value="1"/>
</dbReference>
<evidence type="ECO:0000313" key="2">
    <source>
        <dbReference type="EMBL" id="MCL1046863.1"/>
    </source>
</evidence>
<feature type="transmembrane region" description="Helical" evidence="1">
    <location>
        <begin position="231"/>
        <end position="249"/>
    </location>
</feature>
<dbReference type="SMART" id="SM00671">
    <property type="entry name" value="SEL1"/>
    <property type="match status" value="3"/>
</dbReference>
<comment type="caution">
    <text evidence="2">The sequence shown here is derived from an EMBL/GenBank/DDBJ whole genome shotgun (WGS) entry which is preliminary data.</text>
</comment>
<dbReference type="SUPFAM" id="SSF81901">
    <property type="entry name" value="HCP-like"/>
    <property type="match status" value="1"/>
</dbReference>
<dbReference type="Pfam" id="PF08238">
    <property type="entry name" value="Sel1"/>
    <property type="match status" value="3"/>
</dbReference>
<keyword evidence="1" id="KW-0472">Membrane</keyword>
<reference evidence="2 3" key="1">
    <citation type="submission" date="2022-01" db="EMBL/GenBank/DDBJ databases">
        <title>Whole genome-based taxonomy of the Shewanellaceae.</title>
        <authorList>
            <person name="Martin-Rodriguez A.J."/>
        </authorList>
    </citation>
    <scope>NUCLEOTIDE SEQUENCE [LARGE SCALE GENOMIC DNA]</scope>
    <source>
        <strain evidence="2 3">DSM 24955</strain>
    </source>
</reference>
<feature type="transmembrane region" description="Helical" evidence="1">
    <location>
        <begin position="182"/>
        <end position="211"/>
    </location>
</feature>
<dbReference type="RefSeq" id="WP_248956410.1">
    <property type="nucleotide sequence ID" value="NZ_JAKIKU010000009.1"/>
</dbReference>
<feature type="transmembrane region" description="Helical" evidence="1">
    <location>
        <begin position="144"/>
        <end position="162"/>
    </location>
</feature>